<dbReference type="Gene3D" id="3.10.450.360">
    <property type="match status" value="1"/>
</dbReference>
<accession>A0A418PMA6</accession>
<feature type="signal peptide" evidence="1">
    <location>
        <begin position="1"/>
        <end position="23"/>
    </location>
</feature>
<dbReference type="AlphaFoldDB" id="A0A418PMA6"/>
<sequence length="105" mass="11315">MKKSFLITAILAAGAVIATPSIAGVTTDPIEFSIQEEKVQIKPDDLPTPVKTAITQDESLKTATVTGAWKITKSDGSVHFMVSFDKGQGEKMDQTYDAEGKKIKE</sequence>
<evidence type="ECO:0000313" key="3">
    <source>
        <dbReference type="Proteomes" id="UP000283522"/>
    </source>
</evidence>
<evidence type="ECO:0008006" key="4">
    <source>
        <dbReference type="Google" id="ProtNLM"/>
    </source>
</evidence>
<proteinExistence type="predicted"/>
<dbReference type="RefSeq" id="WP_119479383.1">
    <property type="nucleotide sequence ID" value="NZ_QXML01000013.1"/>
</dbReference>
<evidence type="ECO:0000256" key="1">
    <source>
        <dbReference type="SAM" id="SignalP"/>
    </source>
</evidence>
<keyword evidence="1" id="KW-0732">Signal</keyword>
<organism evidence="2 3">
    <name type="scientific">Algoriphagus lacus</name>
    <dbReference type="NCBI Taxonomy" id="2056311"/>
    <lineage>
        <taxon>Bacteria</taxon>
        <taxon>Pseudomonadati</taxon>
        <taxon>Bacteroidota</taxon>
        <taxon>Cytophagia</taxon>
        <taxon>Cytophagales</taxon>
        <taxon>Cyclobacteriaceae</taxon>
        <taxon>Algoriphagus</taxon>
    </lineage>
</organism>
<name>A0A418PMA6_9BACT</name>
<dbReference type="EMBL" id="QXML01000013">
    <property type="protein sequence ID" value="RIW12535.1"/>
    <property type="molecule type" value="Genomic_DNA"/>
</dbReference>
<feature type="chain" id="PRO_5019268957" description="PepSY domain-containing protein" evidence="1">
    <location>
        <begin position="24"/>
        <end position="105"/>
    </location>
</feature>
<protein>
    <recommendedName>
        <fullName evidence="4">PepSY domain-containing protein</fullName>
    </recommendedName>
</protein>
<reference evidence="2 3" key="1">
    <citation type="submission" date="2018-09" db="EMBL/GenBank/DDBJ databases">
        <authorList>
            <person name="Wang X."/>
            <person name="Du Z."/>
        </authorList>
    </citation>
    <scope>NUCLEOTIDE SEQUENCE [LARGE SCALE GENOMIC DNA]</scope>
    <source>
        <strain evidence="2 3">N3</strain>
    </source>
</reference>
<comment type="caution">
    <text evidence="2">The sequence shown here is derived from an EMBL/GenBank/DDBJ whole genome shotgun (WGS) entry which is preliminary data.</text>
</comment>
<gene>
    <name evidence="2" type="ORF">D0X99_18645</name>
</gene>
<evidence type="ECO:0000313" key="2">
    <source>
        <dbReference type="EMBL" id="RIW12535.1"/>
    </source>
</evidence>
<keyword evidence="3" id="KW-1185">Reference proteome</keyword>
<dbReference type="Proteomes" id="UP000283522">
    <property type="component" value="Unassembled WGS sequence"/>
</dbReference>
<dbReference type="OrthoDB" id="826125at2"/>